<protein>
    <submittedName>
        <fullName evidence="5">RHS repeat-associated protein</fullName>
    </submittedName>
</protein>
<dbReference type="Gene3D" id="1.10.101.10">
    <property type="entry name" value="PGBD-like superfamily/PGBD"/>
    <property type="match status" value="1"/>
</dbReference>
<dbReference type="InterPro" id="IPR050708">
    <property type="entry name" value="T6SS_VgrG/RHS"/>
</dbReference>
<dbReference type="EMBL" id="QKMR01000008">
    <property type="protein sequence ID" value="PYG87917.1"/>
    <property type="molecule type" value="Genomic_DNA"/>
</dbReference>
<feature type="domain" description="Teneurin-like YD-shell" evidence="4">
    <location>
        <begin position="2212"/>
        <end position="2455"/>
    </location>
</feature>
<organism evidence="5 6">
    <name type="scientific">Ruminiclostridium sufflavum DSM 19573</name>
    <dbReference type="NCBI Taxonomy" id="1121337"/>
    <lineage>
        <taxon>Bacteria</taxon>
        <taxon>Bacillati</taxon>
        <taxon>Bacillota</taxon>
        <taxon>Clostridia</taxon>
        <taxon>Eubacteriales</taxon>
        <taxon>Oscillospiraceae</taxon>
        <taxon>Ruminiclostridium</taxon>
    </lineage>
</organism>
<evidence type="ECO:0000256" key="1">
    <source>
        <dbReference type="ARBA" id="ARBA00022737"/>
    </source>
</evidence>
<evidence type="ECO:0000256" key="2">
    <source>
        <dbReference type="SAM" id="SignalP"/>
    </source>
</evidence>
<dbReference type="InterPro" id="IPR002477">
    <property type="entry name" value="Peptidoglycan-bd-like"/>
</dbReference>
<feature type="non-terminal residue" evidence="5">
    <location>
        <position position="3039"/>
    </location>
</feature>
<feature type="domain" description="Peptidoglycan binding-like" evidence="3">
    <location>
        <begin position="2919"/>
        <end position="2973"/>
    </location>
</feature>
<dbReference type="OrthoDB" id="9771173at2"/>
<dbReference type="Proteomes" id="UP000248132">
    <property type="component" value="Unassembled WGS sequence"/>
</dbReference>
<dbReference type="Pfam" id="PF25023">
    <property type="entry name" value="TEN_YD-shell"/>
    <property type="match status" value="3"/>
</dbReference>
<proteinExistence type="predicted"/>
<reference evidence="5 6" key="1">
    <citation type="submission" date="2018-06" db="EMBL/GenBank/DDBJ databases">
        <title>Genomic Encyclopedia of Type Strains, Phase I: the one thousand microbial genomes (KMG-I) project.</title>
        <authorList>
            <person name="Kyrpides N."/>
        </authorList>
    </citation>
    <scope>NUCLEOTIDE SEQUENCE [LARGE SCALE GENOMIC DNA]</scope>
    <source>
        <strain evidence="5 6">DSM 19573</strain>
    </source>
</reference>
<keyword evidence="1" id="KW-0677">Repeat</keyword>
<dbReference type="RefSeq" id="WP_133250182.1">
    <property type="nucleotide sequence ID" value="NZ_QKMR01000008.1"/>
</dbReference>
<dbReference type="InterPro" id="IPR036365">
    <property type="entry name" value="PGBD-like_sf"/>
</dbReference>
<name>A0A318XYH5_9FIRM</name>
<accession>A0A318XYH5</accession>
<feature type="domain" description="Teneurin-like YD-shell" evidence="4">
    <location>
        <begin position="2458"/>
        <end position="2606"/>
    </location>
</feature>
<comment type="caution">
    <text evidence="5">The sequence shown here is derived from an EMBL/GenBank/DDBJ whole genome shotgun (WGS) entry which is preliminary data.</text>
</comment>
<evidence type="ECO:0000259" key="4">
    <source>
        <dbReference type="Pfam" id="PF25023"/>
    </source>
</evidence>
<dbReference type="NCBIfam" id="TIGR03696">
    <property type="entry name" value="Rhs_assc_core"/>
    <property type="match status" value="1"/>
</dbReference>
<dbReference type="InterPro" id="IPR006530">
    <property type="entry name" value="YD"/>
</dbReference>
<evidence type="ECO:0000313" key="5">
    <source>
        <dbReference type="EMBL" id="PYG87917.1"/>
    </source>
</evidence>
<dbReference type="Pfam" id="PF01471">
    <property type="entry name" value="PG_binding_1"/>
    <property type="match status" value="1"/>
</dbReference>
<evidence type="ECO:0000259" key="3">
    <source>
        <dbReference type="Pfam" id="PF01471"/>
    </source>
</evidence>
<dbReference type="SUPFAM" id="SSF47090">
    <property type="entry name" value="PGBD-like"/>
    <property type="match status" value="1"/>
</dbReference>
<dbReference type="InterPro" id="IPR036366">
    <property type="entry name" value="PGBDSf"/>
</dbReference>
<keyword evidence="6" id="KW-1185">Reference proteome</keyword>
<sequence length="3039" mass="342407">MSNSRINIKLIIPAVISAAIILTAAIPADKVFAEGGETGQVTVQEIMNNLTGPKQQYNAMLSPAYLRNNVSEEAISEQSGELLLAQTDYVLPGVNGLDLEIKRIYKSGTANVRDMKADYINGIWVDTVYTDDTTGSFYEDRYDLGAGMRFSFPSIEIKKNQDGSSYKFLHTDTGDVYTLINPAVTGGAYTIENQTIEDVEIKENSDFVNGAGETSFYAMTNKSGKKTYFAQDGRILGISDRYGNKITFRYNTSTYTIDGRTKTKTRISKIIDTAGREVGIEYKEDQSFTVGAVQSSTYSLEDSYKASQNPDTINSGDLKGKFQVIITLPGGEKIIYDKSAVLVSDSKHVIRTRLQRVYDVDGKPKYHFWYDQPELGFTFKNGTSYSAYNRYENLTQIDYCRTNRLERFTYNTYAKSLTESGSMQYRKIFEKKELAKTGYDTSKANFLDRFQYNAMDRTAYKYTNEADGFGNSAYAEAMKNYSKIQADNDKKAAIDAYLKDTYKYITEKTDNKGTTAKYTYNGIHELLNTVETGSDHKRTTVTEYDEKKFPLKTEETMVKMENGQETGQAVRKIQNYAYDIHGNLTSYTGPEAARDENGEPVSDKYKVTYGYDYGKFDVMNLKTWNQDESTNCQTIFTIDDMGNVTQEKKVHNGNESQYLVTDYEYDTHGNMTKKTVHSGEKDYTTNYSYGTDADGADQKGACLTGQWSTSDNGNIKKSKKYAYDFDTGNMTAELEETAKSDSNDSEGNKIYETVRSVRTGYTYDLLSRISKITYPDSTIKQYEYSDTYDGSYRIKNKQIDYTDPEGTKFRYEYDIFGNQTRYSVYDKAENNGYAWQLLKADEYDSKGNKTKETDSNGHSTRFAYNSDNMLVNKEYYEKDTNKKENITLDYIYKSDGDNGSGLLITLTDEDGYKSRLHYDILNRLVKSEQTPDNKTYYSTAYKYDYTGNTTEKTDSKGTTKFEYDDLGRLVTKKDALSNETKYTYNSLGSILTAEEPDGRTTEYIYDFAGRVLEERTYDKAEQGSCVYKKYGYDGYNSECGRIETVALGRVEDNNGDAVNTVSSYTEYYYNSMDRIADEYGKIDENRKAHTHYEYDGKGNIIASEQYTDEAESSSIKYLYSYDYGDRVTKEEGIMTVSEPANQAAAEYGHYINTAKYDYAGNLIAQEQYNGTGYEKTTYSYDYRNRLTEKTEPFAASGKTTRLKYDKRGNIVTKATTCRGAECTVQYRYNGMGKITAQIDSEGYVTKYLHDEEGNLIKEADPRYSSQDISESPGMEYSYDALNRLVTTTVINEDKTRTVISFKAYDGRGNIIKEADGEGYSSQSPSRSIGKEYKYDASNNIKSYTSAQAAKENAQNGTNIRTKAYTYDGSGRILTEKDAAGNETKNTYYLNGLLKETVYADNTRESYDYDLTGKARTIKTDKAQNIITVYSNIFGKTYKTEYPDNTSEAFEYSPKGELVKSTDRAGNKKYYEYDPSGNIISQKEYIKTDGGFDNYRLVKSTYDEKGSILSTETFKYKVNTGSLTGGAEETAGDAVHYTYDKNGRAISVTGPGKHETINEYDKKGNLITKKQKLSENDYRVERYSYDVQSRPVEQALLADTSDIEGSYLKNVEFDREYTKKIKIKTKYTYYSDGQLKTKTEANGSNTEFKYDLDKNLIKKTEAKDKLDIETAYEYDLNGNLRKETNAKNTAVAYEYDSMNRLIRKKAPASDGEQAITRYIYDLSGNLKKQIQPNDYEPAKDTREMAEAMAGISYTYDSMNRRLMTIMPDGKAAECLEYDANGNISKRADGIRYADAQEDDGTEGDTYSGNMQQALGTIYQYDGLNRAVKTTDAAGNSKGYEYDVLGNLTKITDEKNNTSQYEYNVDGTLRKLTFADTGAAEYTYDGLGRKTSQKDQLGNITEYSYNSFGSIKEERDPYGNTIENKTDLLGNITSAKDKNGSLTKITYDAANRITEKKLPLEKDSSGNTVYSIEKYTYDAIGKITAIETTGTKDKLSSRITSYTYNDSGLVNAVTDSSGAYERSYYDKNGNTVKTEKLRSADIYDIEKFEYDSMNRLVKDIKLIAEADIYKEALDPAELTMLEGLRDSEYTDRYRMVTAYEYDALGNKIKETAPAAYLYGEGTEGRDKNTTVYTYDVLNRLEKITRKYDDGEGNIKDVYTQYTYDATGNKETETNERGFVTRYAYDELGRVETITDEENNTIAYTYDTAGNKTAETNAKGTMTYSYDRLNRQKTVTDAYNRVISCNVYDANGNIIKTIDASGYLSGNDEASRYGTVYSYNLANMVTEKSTPEAVKENTYTEKYEYNQYGEVIRQTNSLGEATAYEYDEAGRLTKVTDPLKVTTKYSYDKLGSKLSMTDGRGKLTRYSYTAFGMLKAVTNPDGKTESYKYALSGKLACVTDKKGNKTLYTYDSTGQLLEKRAAATGDSIKYTYDESGNRSTMEDESGKSTYEYDRSNRLKTIKKAGLVQISYDYDAVGNVTKVTDLKGNETGYTYDASSRMETVAYGGKTTEYEYDENGRRKAITYDGGVKEEYGYDRDNRLISMTNKKPNGSSISEYAYEYDTAGRQISKTDSYGTTGYEYDKAGRITKITAPGKTTVYAYDKAGNRISLNEAYTSPQPCEYIDGTTGQGIQYILKKSDYTYSGSNTLLKLTERMLDESNREIARKTTAYIYDDNGNQLKQSVSHTLPENTAIRPAAKGTAYGNATSGSIDTLLEKTSNTYDGFNRLRKTETVKGGIRTTAEYAYNGDDLRVSKTVKKSDSGYTAEVTNYQYDRQNVILETDANSSIKARYIKGINYIASIAANGDETYFLYNGHGDVGQTVDEAGEVQNQYDYDIWGNPTLTVETASNSIRYAGEFFDNETGLYYLRARYYDPYTGRFTTEDSYWGEDENPLSLNLYTYCFNNPVMYTDPTGHAVAKLGTRGDTVQAIQEKLNKLGYNVGKADGIFGEKTKAAVIKFQKDNGLTVDGIVGNQTLTEIYFEQSKQSAKANGITLPEAQKAKVGQISGNVSIMTDAKFNQAIANIVETKAKTNGGSLNTDVKN</sequence>
<dbReference type="InterPro" id="IPR056823">
    <property type="entry name" value="TEN-like_YD-shell"/>
</dbReference>
<gene>
    <name evidence="5" type="ORF">LY28_01627</name>
</gene>
<keyword evidence="2" id="KW-0732">Signal</keyword>
<dbReference type="NCBIfam" id="TIGR01643">
    <property type="entry name" value="YD_repeat_2x"/>
    <property type="match status" value="10"/>
</dbReference>
<dbReference type="Pfam" id="PF05593">
    <property type="entry name" value="RHS_repeat"/>
    <property type="match status" value="3"/>
</dbReference>
<dbReference type="PANTHER" id="PTHR32305:SF15">
    <property type="entry name" value="PROTEIN RHSA-RELATED"/>
    <property type="match status" value="1"/>
</dbReference>
<feature type="signal peptide" evidence="2">
    <location>
        <begin position="1"/>
        <end position="24"/>
    </location>
</feature>
<feature type="chain" id="PRO_5038917899" evidence="2">
    <location>
        <begin position="25"/>
        <end position="3039"/>
    </location>
</feature>
<dbReference type="InterPro" id="IPR022385">
    <property type="entry name" value="Rhs_assc_core"/>
</dbReference>
<feature type="domain" description="Teneurin-like YD-shell" evidence="4">
    <location>
        <begin position="1636"/>
        <end position="1762"/>
    </location>
</feature>
<dbReference type="InterPro" id="IPR031325">
    <property type="entry name" value="RHS_repeat"/>
</dbReference>
<dbReference type="Gene3D" id="2.180.10.10">
    <property type="entry name" value="RHS repeat-associated core"/>
    <property type="match status" value="7"/>
</dbReference>
<evidence type="ECO:0000313" key="6">
    <source>
        <dbReference type="Proteomes" id="UP000248132"/>
    </source>
</evidence>
<dbReference type="PANTHER" id="PTHR32305">
    <property type="match status" value="1"/>
</dbReference>